<evidence type="ECO:0000256" key="3">
    <source>
        <dbReference type="ARBA" id="ARBA00023015"/>
    </source>
</evidence>
<keyword evidence="4" id="KW-0238">DNA-binding</keyword>
<keyword evidence="3" id="KW-0805">Transcription regulation</keyword>
<feature type="compositionally biased region" description="Basic and acidic residues" evidence="7">
    <location>
        <begin position="445"/>
        <end position="456"/>
    </location>
</feature>
<dbReference type="AlphaFoldDB" id="A0A6J3MFQ1"/>
<reference evidence="9" key="1">
    <citation type="submission" date="2020-01" db="EMBL/GenBank/DDBJ databases">
        <authorList>
            <consortium name="DOE Joint Genome Institute"/>
            <person name="Haridas S."/>
            <person name="Albert R."/>
            <person name="Binder M."/>
            <person name="Bloem J."/>
            <person name="Labutti K."/>
            <person name="Salamov A."/>
            <person name="Andreopoulos B."/>
            <person name="Baker S.E."/>
            <person name="Barry K."/>
            <person name="Bills G."/>
            <person name="Bluhm B.H."/>
            <person name="Cannon C."/>
            <person name="Castanera R."/>
            <person name="Culley D.E."/>
            <person name="Daum C."/>
            <person name="Ezra D."/>
            <person name="Gonzalez J.B."/>
            <person name="Henrissat B."/>
            <person name="Kuo A."/>
            <person name="Liang C."/>
            <person name="Lipzen A."/>
            <person name="Lutzoni F."/>
            <person name="Magnuson J."/>
            <person name="Mondo S."/>
            <person name="Nolan M."/>
            <person name="Ohm R."/>
            <person name="Pangilinan J."/>
            <person name="Park H.-J."/>
            <person name="Ramirez L."/>
            <person name="Alfaro M."/>
            <person name="Sun H."/>
            <person name="Tritt A."/>
            <person name="Yoshinaga Y."/>
            <person name="Zwiers L.-H."/>
            <person name="Turgeon B.G."/>
            <person name="Goodwin S.B."/>
            <person name="Spatafora J.W."/>
            <person name="Crous P.W."/>
            <person name="Grigoriev I.V."/>
        </authorList>
    </citation>
    <scope>NUCLEOTIDE SEQUENCE</scope>
    <source>
        <strain evidence="9">CBS 342.82</strain>
    </source>
</reference>
<dbReference type="GO" id="GO:0003677">
    <property type="term" value="F:DNA binding"/>
    <property type="evidence" value="ECO:0007669"/>
    <property type="project" value="UniProtKB-KW"/>
</dbReference>
<evidence type="ECO:0000313" key="9">
    <source>
        <dbReference type="RefSeq" id="XP_033463520.1"/>
    </source>
</evidence>
<reference evidence="9" key="2">
    <citation type="submission" date="2020-04" db="EMBL/GenBank/DDBJ databases">
        <authorList>
            <consortium name="NCBI Genome Project"/>
        </authorList>
    </citation>
    <scope>NUCLEOTIDE SEQUENCE</scope>
    <source>
        <strain evidence="9">CBS 342.82</strain>
    </source>
</reference>
<keyword evidence="8" id="KW-1185">Reference proteome</keyword>
<dbReference type="PANTHER" id="PTHR13011">
    <property type="entry name" value="TFIIF-ALPHA"/>
    <property type="match status" value="1"/>
</dbReference>
<protein>
    <submittedName>
        <fullName evidence="9">Rap30/74 interaction domain-containing protein</fullName>
    </submittedName>
</protein>
<feature type="compositionally biased region" description="Low complexity" evidence="7">
    <location>
        <begin position="59"/>
        <end position="75"/>
    </location>
</feature>
<dbReference type="PANTHER" id="PTHR13011:SF0">
    <property type="entry name" value="GENERAL TRANSCRIPTION FACTOR IIF SUBUNIT 1"/>
    <property type="match status" value="1"/>
</dbReference>
<comment type="subcellular location">
    <subcellularLocation>
        <location evidence="1">Nucleus</location>
    </subcellularLocation>
</comment>
<feature type="region of interest" description="Disordered" evidence="7">
    <location>
        <begin position="305"/>
        <end position="594"/>
    </location>
</feature>
<dbReference type="GO" id="GO:0005674">
    <property type="term" value="C:transcription factor TFIIF complex"/>
    <property type="evidence" value="ECO:0007669"/>
    <property type="project" value="TreeGrafter"/>
</dbReference>
<feature type="compositionally biased region" description="Polar residues" evidence="7">
    <location>
        <begin position="460"/>
        <end position="479"/>
    </location>
</feature>
<evidence type="ECO:0000256" key="2">
    <source>
        <dbReference type="ARBA" id="ARBA00005249"/>
    </source>
</evidence>
<feature type="compositionally biased region" description="Basic and acidic residues" evidence="7">
    <location>
        <begin position="391"/>
        <end position="404"/>
    </location>
</feature>
<feature type="region of interest" description="Disordered" evidence="7">
    <location>
        <begin position="126"/>
        <end position="179"/>
    </location>
</feature>
<dbReference type="SUPFAM" id="SSF50916">
    <property type="entry name" value="Rap30/74 interaction domains"/>
    <property type="match status" value="1"/>
</dbReference>
<evidence type="ECO:0000256" key="7">
    <source>
        <dbReference type="SAM" id="MobiDB-lite"/>
    </source>
</evidence>
<dbReference type="RefSeq" id="XP_033463520.1">
    <property type="nucleotide sequence ID" value="XM_033604020.1"/>
</dbReference>
<feature type="compositionally biased region" description="Basic and acidic residues" evidence="7">
    <location>
        <begin position="140"/>
        <end position="161"/>
    </location>
</feature>
<keyword evidence="6" id="KW-0539">Nucleus</keyword>
<evidence type="ECO:0000256" key="5">
    <source>
        <dbReference type="ARBA" id="ARBA00023163"/>
    </source>
</evidence>
<accession>A0A6J3MFQ1</accession>
<name>A0A6J3MFQ1_9PEZI</name>
<dbReference type="GO" id="GO:0032968">
    <property type="term" value="P:positive regulation of transcription elongation by RNA polymerase II"/>
    <property type="evidence" value="ECO:0007669"/>
    <property type="project" value="InterPro"/>
</dbReference>
<dbReference type="InterPro" id="IPR008851">
    <property type="entry name" value="TFIIF-alpha"/>
</dbReference>
<reference evidence="9" key="3">
    <citation type="submission" date="2025-08" db="UniProtKB">
        <authorList>
            <consortium name="RefSeq"/>
        </authorList>
    </citation>
    <scope>IDENTIFICATION</scope>
    <source>
        <strain evidence="9">CBS 342.82</strain>
    </source>
</reference>
<dbReference type="OrthoDB" id="76676at2759"/>
<feature type="region of interest" description="Disordered" evidence="7">
    <location>
        <begin position="1"/>
        <end position="75"/>
    </location>
</feature>
<dbReference type="InterPro" id="IPR011039">
    <property type="entry name" value="TFIIF_interaction"/>
</dbReference>
<comment type="similarity">
    <text evidence="2">Belongs to the TFIIF alpha subunit family.</text>
</comment>
<feature type="compositionally biased region" description="Acidic residues" evidence="7">
    <location>
        <begin position="424"/>
        <end position="444"/>
    </location>
</feature>
<dbReference type="GeneID" id="54361820"/>
<evidence type="ECO:0000256" key="6">
    <source>
        <dbReference type="ARBA" id="ARBA00023242"/>
    </source>
</evidence>
<feature type="compositionally biased region" description="Basic and acidic residues" evidence="7">
    <location>
        <begin position="320"/>
        <end position="333"/>
    </location>
</feature>
<proteinExistence type="inferred from homology"/>
<feature type="compositionally biased region" description="Low complexity" evidence="7">
    <location>
        <begin position="531"/>
        <end position="548"/>
    </location>
</feature>
<evidence type="ECO:0000256" key="4">
    <source>
        <dbReference type="ARBA" id="ARBA00023125"/>
    </source>
</evidence>
<feature type="compositionally biased region" description="Basic residues" evidence="7">
    <location>
        <begin position="27"/>
        <end position="43"/>
    </location>
</feature>
<dbReference type="GO" id="GO:0016251">
    <property type="term" value="F:RNA polymerase II general transcription initiation factor activity"/>
    <property type="evidence" value="ECO:0007669"/>
    <property type="project" value="TreeGrafter"/>
</dbReference>
<keyword evidence="5" id="KW-0804">Transcription</keyword>
<dbReference type="Proteomes" id="UP000504637">
    <property type="component" value="Unplaced"/>
</dbReference>
<sequence length="653" mass="72782">MSAPPAAKAGTPGVPNGSVPPSTAAPVRRKPAVNIFQKKKAPVRKPGAPVRPLQPIQRPTPSLAPETAAATPEGPFADYPIFVRKKELDLRYHVMKFQGQNTVNPYDESQFSRPLRLFRRAVGDKVDVPPPVNAQDAANEAERELMDSRRAERQAEREENQKLIAPNPTEAVKPVKKKQKKFVSYDNDNFPERQRRQQLRYEEARPWHLEDYDRKNIWVGNYEGPLSNQYALFIVDEGGFRMIPAEKYYKFSQTGKFTPMDADEAAKHMNQKFNMPRWAKGSKLEAEAMRAQDLQMKRAMREAKLKSEREDDGIIGGMNDNDHAEYQADKDGLDLEYDDMNDFQDDDEGKLFQDGEDEDAKEIESRIREEMRQAGLGGTGVKNEELDPEEEYRRQQIAEQEERKRTKRIRKQLGRREKKNEYLSDSEDPYDDDSDDEISEEEGEEEKKKREEEEAAVKTASANGEKSGSQSRGNNTPTGRSEKKDPTRLSTKRPGSPDLSDMSGNESSRKKAKGLNGRPAQGKKAFRVGFADAGSGDDSDASRASGSRPKIKLKGASPVGTPDRSRASSPSAGGSASVAAPAGSSSSNNTQKVLPTLEELRAAIPREGIEIKKLLARFKSQIPPGATPEFILLVKTAGQLDKVTKLIIPKAVS</sequence>
<evidence type="ECO:0000313" key="8">
    <source>
        <dbReference type="Proteomes" id="UP000504637"/>
    </source>
</evidence>
<evidence type="ECO:0000256" key="1">
    <source>
        <dbReference type="ARBA" id="ARBA00004123"/>
    </source>
</evidence>
<feature type="compositionally biased region" description="Acidic residues" evidence="7">
    <location>
        <begin position="334"/>
        <end position="361"/>
    </location>
</feature>
<organism evidence="9">
    <name type="scientific">Dissoconium aciculare CBS 342.82</name>
    <dbReference type="NCBI Taxonomy" id="1314786"/>
    <lineage>
        <taxon>Eukaryota</taxon>
        <taxon>Fungi</taxon>
        <taxon>Dikarya</taxon>
        <taxon>Ascomycota</taxon>
        <taxon>Pezizomycotina</taxon>
        <taxon>Dothideomycetes</taxon>
        <taxon>Dothideomycetidae</taxon>
        <taxon>Mycosphaerellales</taxon>
        <taxon>Dissoconiaceae</taxon>
        <taxon>Dissoconium</taxon>
    </lineage>
</organism>
<feature type="compositionally biased region" description="Basic and acidic residues" evidence="7">
    <location>
        <begin position="362"/>
        <end position="372"/>
    </location>
</feature>
<gene>
    <name evidence="9" type="ORF">K489DRAFT_376897</name>
</gene>
<feature type="compositionally biased region" description="Low complexity" evidence="7">
    <location>
        <begin position="567"/>
        <end position="587"/>
    </location>
</feature>
<dbReference type="GO" id="GO:0006367">
    <property type="term" value="P:transcription initiation at RNA polymerase II promoter"/>
    <property type="evidence" value="ECO:0007669"/>
    <property type="project" value="InterPro"/>
</dbReference>
<dbReference type="GO" id="GO:0001096">
    <property type="term" value="F:TFIIF-class transcription factor complex binding"/>
    <property type="evidence" value="ECO:0007669"/>
    <property type="project" value="TreeGrafter"/>
</dbReference>